<dbReference type="Pfam" id="PF13245">
    <property type="entry name" value="AAA_19"/>
    <property type="match status" value="1"/>
</dbReference>
<dbReference type="PANTHER" id="PTHR11070:SF3">
    <property type="entry name" value="DNA 3'-5' HELICASE"/>
    <property type="match status" value="1"/>
</dbReference>
<keyword evidence="3" id="KW-0347">Helicase</keyword>
<dbReference type="SUPFAM" id="SSF52540">
    <property type="entry name" value="P-loop containing nucleoside triphosphate hydrolases"/>
    <property type="match status" value="1"/>
</dbReference>
<dbReference type="GO" id="GO:0043138">
    <property type="term" value="F:3'-5' DNA helicase activity"/>
    <property type="evidence" value="ECO:0007669"/>
    <property type="project" value="TreeGrafter"/>
</dbReference>
<dbReference type="EMBL" id="BARS01008993">
    <property type="protein sequence ID" value="GAF68651.1"/>
    <property type="molecule type" value="Genomic_DNA"/>
</dbReference>
<evidence type="ECO:0000256" key="2">
    <source>
        <dbReference type="ARBA" id="ARBA00022801"/>
    </source>
</evidence>
<dbReference type="GO" id="GO:0005829">
    <property type="term" value="C:cytosol"/>
    <property type="evidence" value="ECO:0007669"/>
    <property type="project" value="TreeGrafter"/>
</dbReference>
<dbReference type="GO" id="GO:0000725">
    <property type="term" value="P:recombinational repair"/>
    <property type="evidence" value="ECO:0007669"/>
    <property type="project" value="TreeGrafter"/>
</dbReference>
<dbReference type="InterPro" id="IPR000212">
    <property type="entry name" value="DNA_helicase_UvrD/REP"/>
</dbReference>
<feature type="domain" description="UvrD-like helicase ATP-binding" evidence="5">
    <location>
        <begin position="1"/>
        <end position="231"/>
    </location>
</feature>
<gene>
    <name evidence="6" type="ORF">S01H1_17027</name>
</gene>
<dbReference type="GO" id="GO:0003677">
    <property type="term" value="F:DNA binding"/>
    <property type="evidence" value="ECO:0007669"/>
    <property type="project" value="InterPro"/>
</dbReference>
<keyword evidence="2" id="KW-0378">Hydrolase</keyword>
<name>X0S070_9ZZZZ</name>
<dbReference type="GO" id="GO:0016787">
    <property type="term" value="F:hydrolase activity"/>
    <property type="evidence" value="ECO:0007669"/>
    <property type="project" value="UniProtKB-KW"/>
</dbReference>
<dbReference type="PROSITE" id="PS51198">
    <property type="entry name" value="UVRD_HELICASE_ATP_BIND"/>
    <property type="match status" value="1"/>
</dbReference>
<dbReference type="AlphaFoldDB" id="X0S070"/>
<sequence>MGKTRKKPVLVIAGPGAGKTHDMVDRIMEVIPHLDSHRILAAITYTNAATDIIKKKLSKRIRIPTNVFIGTNHSFCYRFIFKPFGNLVGKLPKELIFADLNYDAMAKGSRGVKKIVINSLKKKNLAKGLYDYDQILSVSANIIQDSKEVRMILCNRLQYLFIDEFQDVNGSQFHIFDAIRKEGNTTIYAVGDPEQYIIRYTDTIKDYRKIAIKKFQKKAIIVKNKKNQRSCDQIVRFTKQFHCEIDQKSCKGTDENGGVYFISDTDLDGIVKSYRHLTSVLEKNG</sequence>
<protein>
    <recommendedName>
        <fullName evidence="5">UvrD-like helicase ATP-binding domain-containing protein</fullName>
    </recommendedName>
</protein>
<evidence type="ECO:0000256" key="1">
    <source>
        <dbReference type="ARBA" id="ARBA00022741"/>
    </source>
</evidence>
<organism evidence="6">
    <name type="scientific">marine sediment metagenome</name>
    <dbReference type="NCBI Taxonomy" id="412755"/>
    <lineage>
        <taxon>unclassified sequences</taxon>
        <taxon>metagenomes</taxon>
        <taxon>ecological metagenomes</taxon>
    </lineage>
</organism>
<evidence type="ECO:0000259" key="5">
    <source>
        <dbReference type="PROSITE" id="PS51198"/>
    </source>
</evidence>
<dbReference type="PANTHER" id="PTHR11070">
    <property type="entry name" value="UVRD / RECB / PCRA DNA HELICASE FAMILY MEMBER"/>
    <property type="match status" value="1"/>
</dbReference>
<evidence type="ECO:0000313" key="6">
    <source>
        <dbReference type="EMBL" id="GAF68651.1"/>
    </source>
</evidence>
<feature type="non-terminal residue" evidence="6">
    <location>
        <position position="285"/>
    </location>
</feature>
<dbReference type="InterPro" id="IPR027417">
    <property type="entry name" value="P-loop_NTPase"/>
</dbReference>
<accession>X0S070</accession>
<keyword evidence="1" id="KW-0547">Nucleotide-binding</keyword>
<evidence type="ECO:0000256" key="3">
    <source>
        <dbReference type="ARBA" id="ARBA00022806"/>
    </source>
</evidence>
<evidence type="ECO:0000256" key="4">
    <source>
        <dbReference type="ARBA" id="ARBA00022840"/>
    </source>
</evidence>
<reference evidence="6" key="1">
    <citation type="journal article" date="2014" name="Front. Microbiol.">
        <title>High frequency of phylogenetically diverse reductive dehalogenase-homologous genes in deep subseafloor sedimentary metagenomes.</title>
        <authorList>
            <person name="Kawai M."/>
            <person name="Futagami T."/>
            <person name="Toyoda A."/>
            <person name="Takaki Y."/>
            <person name="Nishi S."/>
            <person name="Hori S."/>
            <person name="Arai W."/>
            <person name="Tsubouchi T."/>
            <person name="Morono Y."/>
            <person name="Uchiyama I."/>
            <person name="Ito T."/>
            <person name="Fujiyama A."/>
            <person name="Inagaki F."/>
            <person name="Takami H."/>
        </authorList>
    </citation>
    <scope>NUCLEOTIDE SEQUENCE</scope>
    <source>
        <strain evidence="6">Expedition CK06-06</strain>
    </source>
</reference>
<keyword evidence="4" id="KW-0067">ATP-binding</keyword>
<proteinExistence type="predicted"/>
<dbReference type="GO" id="GO:0005524">
    <property type="term" value="F:ATP binding"/>
    <property type="evidence" value="ECO:0007669"/>
    <property type="project" value="UniProtKB-KW"/>
</dbReference>
<dbReference type="InterPro" id="IPR014016">
    <property type="entry name" value="UvrD-like_ATP-bd"/>
</dbReference>
<comment type="caution">
    <text evidence="6">The sequence shown here is derived from an EMBL/GenBank/DDBJ whole genome shotgun (WGS) entry which is preliminary data.</text>
</comment>
<dbReference type="Gene3D" id="3.40.50.300">
    <property type="entry name" value="P-loop containing nucleotide triphosphate hydrolases"/>
    <property type="match status" value="1"/>
</dbReference>